<accession>A0ABP1FZH7</accession>
<feature type="chain" id="PRO_5045630791" evidence="2">
    <location>
        <begin position="23"/>
        <end position="191"/>
    </location>
</feature>
<dbReference type="EMBL" id="CAXHTA020000010">
    <property type="protein sequence ID" value="CAL5224436.1"/>
    <property type="molecule type" value="Genomic_DNA"/>
</dbReference>
<feature type="region of interest" description="Disordered" evidence="1">
    <location>
        <begin position="170"/>
        <end position="191"/>
    </location>
</feature>
<sequence>MRAATTLVLLIAGISVLSSVQGLNYFTGQTHRRTLQQGTGIGGNTCQNGAKSAEYRCMSLSSRSSGYQFCARLCQPGLGRASAANDDDNSPTPGSIGGNSTRLDVGAGGLGGSALGSSGMGSVGAGGCQPCIDVTQQCQQGESSGGGISRGAFRAYVNRYYSGPACQDVSISGGSSSGSSSGTSDSPPGGR</sequence>
<evidence type="ECO:0000313" key="4">
    <source>
        <dbReference type="Proteomes" id="UP001497392"/>
    </source>
</evidence>
<evidence type="ECO:0000256" key="2">
    <source>
        <dbReference type="SAM" id="SignalP"/>
    </source>
</evidence>
<evidence type="ECO:0000256" key="1">
    <source>
        <dbReference type="SAM" id="MobiDB-lite"/>
    </source>
</evidence>
<keyword evidence="2" id="KW-0732">Signal</keyword>
<protein>
    <submittedName>
        <fullName evidence="3">G7122 protein</fullName>
    </submittedName>
</protein>
<comment type="caution">
    <text evidence="3">The sequence shown here is derived from an EMBL/GenBank/DDBJ whole genome shotgun (WGS) entry which is preliminary data.</text>
</comment>
<organism evidence="3 4">
    <name type="scientific">Coccomyxa viridis</name>
    <dbReference type="NCBI Taxonomy" id="1274662"/>
    <lineage>
        <taxon>Eukaryota</taxon>
        <taxon>Viridiplantae</taxon>
        <taxon>Chlorophyta</taxon>
        <taxon>core chlorophytes</taxon>
        <taxon>Trebouxiophyceae</taxon>
        <taxon>Trebouxiophyceae incertae sedis</taxon>
        <taxon>Coccomyxaceae</taxon>
        <taxon>Coccomyxa</taxon>
    </lineage>
</organism>
<feature type="signal peptide" evidence="2">
    <location>
        <begin position="1"/>
        <end position="22"/>
    </location>
</feature>
<feature type="region of interest" description="Disordered" evidence="1">
    <location>
        <begin position="81"/>
        <end position="103"/>
    </location>
</feature>
<name>A0ABP1FZH7_9CHLO</name>
<keyword evidence="4" id="KW-1185">Reference proteome</keyword>
<evidence type="ECO:0000313" key="3">
    <source>
        <dbReference type="EMBL" id="CAL5224436.1"/>
    </source>
</evidence>
<dbReference type="Proteomes" id="UP001497392">
    <property type="component" value="Unassembled WGS sequence"/>
</dbReference>
<feature type="compositionally biased region" description="Polar residues" evidence="1">
    <location>
        <begin position="90"/>
        <end position="102"/>
    </location>
</feature>
<gene>
    <name evidence="3" type="primary">g7122</name>
    <name evidence="3" type="ORF">VP750_LOCUS6095</name>
</gene>
<reference evidence="3 4" key="1">
    <citation type="submission" date="2024-06" db="EMBL/GenBank/DDBJ databases">
        <authorList>
            <person name="Kraege A."/>
            <person name="Thomma B."/>
        </authorList>
    </citation>
    <scope>NUCLEOTIDE SEQUENCE [LARGE SCALE GENOMIC DNA]</scope>
</reference>
<proteinExistence type="predicted"/>